<dbReference type="FunCoup" id="K1WNU5">
    <property type="interactions" value="90"/>
</dbReference>
<feature type="compositionally biased region" description="Polar residues" evidence="1">
    <location>
        <begin position="10"/>
        <end position="24"/>
    </location>
</feature>
<dbReference type="OrthoDB" id="2348401at2759"/>
<evidence type="ECO:0000256" key="1">
    <source>
        <dbReference type="SAM" id="MobiDB-lite"/>
    </source>
</evidence>
<sequence>MSDGLRKDFSTQASEKITPDSSKTTTDKIGENITGAADKAAAAVQPSGEKSTTQKAGDTVRGEGDNAQKEGGSIVDKVTGTVTDTINSLTGKTDEAAKKNDLK</sequence>
<feature type="compositionally biased region" description="Polar residues" evidence="1">
    <location>
        <begin position="80"/>
        <end position="91"/>
    </location>
</feature>
<evidence type="ECO:0000313" key="3">
    <source>
        <dbReference type="Proteomes" id="UP000006753"/>
    </source>
</evidence>
<dbReference type="PIRSF" id="PIRSF002590">
    <property type="entry name" value="HSP9/HSP12_fun"/>
    <property type="match status" value="1"/>
</dbReference>
<feature type="region of interest" description="Disordered" evidence="1">
    <location>
        <begin position="1"/>
        <end position="103"/>
    </location>
</feature>
<accession>K1WNU5</accession>
<feature type="compositionally biased region" description="Basic and acidic residues" evidence="1">
    <location>
        <begin position="92"/>
        <end position="103"/>
    </location>
</feature>
<dbReference type="Proteomes" id="UP000006753">
    <property type="component" value="Unassembled WGS sequence"/>
</dbReference>
<feature type="compositionally biased region" description="Basic and acidic residues" evidence="1">
    <location>
        <begin position="58"/>
        <end position="68"/>
    </location>
</feature>
<reference evidence="2 3" key="1">
    <citation type="journal article" date="2012" name="BMC Genomics">
        <title>Sequencing the genome of Marssonina brunnea reveals fungus-poplar co-evolution.</title>
        <authorList>
            <person name="Zhu S."/>
            <person name="Cao Y.-Z."/>
            <person name="Jiang C."/>
            <person name="Tan B.-Y."/>
            <person name="Wang Z."/>
            <person name="Feng S."/>
            <person name="Zhang L."/>
            <person name="Su X.-H."/>
            <person name="Brejova B."/>
            <person name="Vinar T."/>
            <person name="Xu M."/>
            <person name="Wang M.-X."/>
            <person name="Zhang S.-G."/>
            <person name="Huang M.-R."/>
            <person name="Wu R."/>
            <person name="Zhou Y."/>
        </authorList>
    </citation>
    <scope>NUCLEOTIDE SEQUENCE [LARGE SCALE GENOMIC DNA]</scope>
    <source>
        <strain evidence="2 3">MB_m1</strain>
    </source>
</reference>
<dbReference type="AlphaFoldDB" id="K1WNU5"/>
<dbReference type="Gene3D" id="6.10.250.2440">
    <property type="match status" value="2"/>
</dbReference>
<keyword evidence="3" id="KW-1185">Reference proteome</keyword>
<organism evidence="2 3">
    <name type="scientific">Marssonina brunnea f. sp. multigermtubi (strain MB_m1)</name>
    <name type="common">Marssonina leaf spot fungus</name>
    <dbReference type="NCBI Taxonomy" id="1072389"/>
    <lineage>
        <taxon>Eukaryota</taxon>
        <taxon>Fungi</taxon>
        <taxon>Dikarya</taxon>
        <taxon>Ascomycota</taxon>
        <taxon>Pezizomycotina</taxon>
        <taxon>Leotiomycetes</taxon>
        <taxon>Helotiales</taxon>
        <taxon>Drepanopezizaceae</taxon>
        <taxon>Drepanopeziza</taxon>
    </lineage>
</organism>
<dbReference type="InParanoid" id="K1WNU5"/>
<dbReference type="GeneID" id="18763272"/>
<name>K1WNU5_MARBU</name>
<gene>
    <name evidence="2" type="ORF">MBM_07337</name>
</gene>
<dbReference type="HOGENOM" id="CLU_102617_1_0_1"/>
<dbReference type="InterPro" id="IPR007250">
    <property type="entry name" value="HSP9_HSP12"/>
</dbReference>
<dbReference type="EMBL" id="JH921445">
    <property type="protein sequence ID" value="EKD14616.1"/>
    <property type="molecule type" value="Genomic_DNA"/>
</dbReference>
<dbReference type="STRING" id="1072389.K1WNU5"/>
<dbReference type="KEGG" id="mbe:MBM_07337"/>
<keyword evidence="2" id="KW-0346">Stress response</keyword>
<evidence type="ECO:0000313" key="2">
    <source>
        <dbReference type="EMBL" id="EKD14616.1"/>
    </source>
</evidence>
<proteinExistence type="predicted"/>
<dbReference type="Pfam" id="PF04119">
    <property type="entry name" value="HSP9_HSP12"/>
    <property type="match status" value="1"/>
</dbReference>
<protein>
    <submittedName>
        <fullName evidence="2">Putative chaperone/heat shock protein Hsp12</fullName>
    </submittedName>
</protein>
<dbReference type="eggNOG" id="ENOG502SDMM">
    <property type="taxonomic scope" value="Eukaryota"/>
</dbReference>
<dbReference type="RefSeq" id="XP_007295226.1">
    <property type="nucleotide sequence ID" value="XM_007295164.1"/>
</dbReference>